<evidence type="ECO:0000313" key="1">
    <source>
        <dbReference type="EMBL" id="MBP3955452.1"/>
    </source>
</evidence>
<dbReference type="Proteomes" id="UP000676565">
    <property type="component" value="Unassembled WGS sequence"/>
</dbReference>
<name>A0ABS5BPS1_9BACT</name>
<gene>
    <name evidence="1" type="ORF">J8F10_09175</name>
</gene>
<keyword evidence="2" id="KW-1185">Reference proteome</keyword>
<comment type="caution">
    <text evidence="1">The sequence shown here is derived from an EMBL/GenBank/DDBJ whole genome shotgun (WGS) entry which is preliminary data.</text>
</comment>
<accession>A0ABS5BPS1</accession>
<evidence type="ECO:0000313" key="2">
    <source>
        <dbReference type="Proteomes" id="UP000676565"/>
    </source>
</evidence>
<dbReference type="EMBL" id="JAGKQQ010000001">
    <property type="protein sequence ID" value="MBP3955452.1"/>
    <property type="molecule type" value="Genomic_DNA"/>
</dbReference>
<dbReference type="RefSeq" id="WP_210653529.1">
    <property type="nucleotide sequence ID" value="NZ_JAGKQQ010000001.1"/>
</dbReference>
<protein>
    <recommendedName>
        <fullName evidence="3">CopZ zinc binding domain-containing protein</fullName>
    </recommendedName>
</protein>
<reference evidence="1 2" key="1">
    <citation type="submission" date="2021-04" db="EMBL/GenBank/DDBJ databases">
        <authorList>
            <person name="Ivanova A."/>
        </authorList>
    </citation>
    <scope>NUCLEOTIDE SEQUENCE [LARGE SCALE GENOMIC DNA]</scope>
    <source>
        <strain evidence="1 2">G18</strain>
    </source>
</reference>
<organism evidence="1 2">
    <name type="scientific">Gemmata palustris</name>
    <dbReference type="NCBI Taxonomy" id="2822762"/>
    <lineage>
        <taxon>Bacteria</taxon>
        <taxon>Pseudomonadati</taxon>
        <taxon>Planctomycetota</taxon>
        <taxon>Planctomycetia</taxon>
        <taxon>Gemmatales</taxon>
        <taxon>Gemmataceae</taxon>
        <taxon>Gemmata</taxon>
    </lineage>
</organism>
<evidence type="ECO:0008006" key="3">
    <source>
        <dbReference type="Google" id="ProtNLM"/>
    </source>
</evidence>
<sequence length="91" mass="10143">MTFRVQKTACSTCIYRKDSPLDLAKLEADVADPHGGFKGHRICHHSDDACCRGFWNRHKDEFPAGQIAQRLDLVKFVDVDTLAGKDGCHAV</sequence>
<proteinExistence type="predicted"/>